<reference evidence="1" key="1">
    <citation type="submission" date="2021-03" db="EMBL/GenBank/DDBJ databases">
        <title>Evolutionary innovations through gain and loss of genes in the ectomycorrhizal Boletales.</title>
        <authorList>
            <person name="Wu G."/>
            <person name="Miyauchi S."/>
            <person name="Morin E."/>
            <person name="Yang Z.-L."/>
            <person name="Xu J."/>
            <person name="Martin F.M."/>
        </authorList>
    </citation>
    <scope>NUCLEOTIDE SEQUENCE</scope>
    <source>
        <strain evidence="1">BR01</strain>
    </source>
</reference>
<sequence>MNHLKSFNGRIKQWFFGPYQHSGRLPHIDVWIFTLIVKVIPTFFQELHARTAKEDYLLQMRKVAPRAGNPCSSNSSLFTEYSHLGPKQSLIPSPHEIAAIKSVDEWAGEDWIADLCQSEDEIKRTDDDWDEPVENEDLDIVNVPYLSELVMLPDGHCLPALELPAVVVSDSESDNFNMPDVELEEIAMQSGHTTSHLCFWYLRVRP</sequence>
<dbReference type="EMBL" id="JAGFBS010000019">
    <property type="protein sequence ID" value="KAG6373981.1"/>
    <property type="molecule type" value="Genomic_DNA"/>
</dbReference>
<comment type="caution">
    <text evidence="1">The sequence shown here is derived from an EMBL/GenBank/DDBJ whole genome shotgun (WGS) entry which is preliminary data.</text>
</comment>
<dbReference type="AlphaFoldDB" id="A0A8I3A6Z1"/>
<dbReference type="OrthoDB" id="2422225at2759"/>
<name>A0A8I3A6Z1_9AGAM</name>
<protein>
    <submittedName>
        <fullName evidence="1">Uncharacterized protein</fullName>
    </submittedName>
</protein>
<gene>
    <name evidence="1" type="ORF">JVT61DRAFT_4611</name>
</gene>
<dbReference type="Proteomes" id="UP000683000">
    <property type="component" value="Unassembled WGS sequence"/>
</dbReference>
<organism evidence="1 2">
    <name type="scientific">Boletus reticuloceps</name>
    <dbReference type="NCBI Taxonomy" id="495285"/>
    <lineage>
        <taxon>Eukaryota</taxon>
        <taxon>Fungi</taxon>
        <taxon>Dikarya</taxon>
        <taxon>Basidiomycota</taxon>
        <taxon>Agaricomycotina</taxon>
        <taxon>Agaricomycetes</taxon>
        <taxon>Agaricomycetidae</taxon>
        <taxon>Boletales</taxon>
        <taxon>Boletineae</taxon>
        <taxon>Boletaceae</taxon>
        <taxon>Boletoideae</taxon>
        <taxon>Boletus</taxon>
    </lineage>
</organism>
<evidence type="ECO:0000313" key="1">
    <source>
        <dbReference type="EMBL" id="KAG6373981.1"/>
    </source>
</evidence>
<evidence type="ECO:0000313" key="2">
    <source>
        <dbReference type="Proteomes" id="UP000683000"/>
    </source>
</evidence>
<accession>A0A8I3A6Z1</accession>
<keyword evidence="2" id="KW-1185">Reference proteome</keyword>
<proteinExistence type="predicted"/>